<dbReference type="InterPro" id="IPR009057">
    <property type="entry name" value="Homeodomain-like_sf"/>
</dbReference>
<keyword evidence="1" id="KW-0805">Transcription regulation</keyword>
<evidence type="ECO:0000259" key="5">
    <source>
        <dbReference type="PROSITE" id="PS50977"/>
    </source>
</evidence>
<sequence length="220" mass="25462">MARPRRNIELVRQKILEEAKATILELGWESLTMVTLAKRLNMSVGNLYKFFDSKDELFLAIFTDFHAGLNQQLQDHLHEESLDEPHLGKLIDIYFHYANSQFHLYELVMHPPILYKDFVDTPLQPMAEDMRKETLRTMDLGKRAVAGALRQKGVQVDERELVARFVYFFNSVHGLLLTMHSRIMPYILFEPDAMIPLQLAMIQKIVLSSAPFSQELAAQS</sequence>
<dbReference type="AlphaFoldDB" id="A0A847S7S0"/>
<feature type="domain" description="HTH tetR-type" evidence="5">
    <location>
        <begin position="9"/>
        <end position="69"/>
    </location>
</feature>
<proteinExistence type="predicted"/>
<evidence type="ECO:0000313" key="6">
    <source>
        <dbReference type="EMBL" id="NLR75994.1"/>
    </source>
</evidence>
<dbReference type="Pfam" id="PF00440">
    <property type="entry name" value="TetR_N"/>
    <property type="match status" value="1"/>
</dbReference>
<accession>A0A847S7S0</accession>
<comment type="caution">
    <text evidence="6">The sequence shown here is derived from an EMBL/GenBank/DDBJ whole genome shotgun (WGS) entry which is preliminary data.</text>
</comment>
<evidence type="ECO:0000256" key="4">
    <source>
        <dbReference type="PROSITE-ProRule" id="PRU00335"/>
    </source>
</evidence>
<dbReference type="RefSeq" id="WP_168877616.1">
    <property type="nucleotide sequence ID" value="NZ_JABAIM010000002.1"/>
</dbReference>
<dbReference type="Gene3D" id="1.10.357.10">
    <property type="entry name" value="Tetracycline Repressor, domain 2"/>
    <property type="match status" value="1"/>
</dbReference>
<keyword evidence="7" id="KW-1185">Reference proteome</keyword>
<dbReference type="PANTHER" id="PTHR30055">
    <property type="entry name" value="HTH-TYPE TRANSCRIPTIONAL REGULATOR RUTR"/>
    <property type="match status" value="1"/>
</dbReference>
<keyword evidence="3" id="KW-0804">Transcription</keyword>
<dbReference type="GO" id="GO:0003700">
    <property type="term" value="F:DNA-binding transcription factor activity"/>
    <property type="evidence" value="ECO:0007669"/>
    <property type="project" value="TreeGrafter"/>
</dbReference>
<evidence type="ECO:0000256" key="1">
    <source>
        <dbReference type="ARBA" id="ARBA00023015"/>
    </source>
</evidence>
<dbReference type="GO" id="GO:0000976">
    <property type="term" value="F:transcription cis-regulatory region binding"/>
    <property type="evidence" value="ECO:0007669"/>
    <property type="project" value="TreeGrafter"/>
</dbReference>
<dbReference type="InterPro" id="IPR001647">
    <property type="entry name" value="HTH_TetR"/>
</dbReference>
<feature type="DNA-binding region" description="H-T-H motif" evidence="4">
    <location>
        <begin position="32"/>
        <end position="51"/>
    </location>
</feature>
<reference evidence="6 7" key="1">
    <citation type="submission" date="2020-04" db="EMBL/GenBank/DDBJ databases">
        <title>Draft genome of Leeia sp. IMCC25680.</title>
        <authorList>
            <person name="Song J."/>
            <person name="Cho J.-C."/>
        </authorList>
    </citation>
    <scope>NUCLEOTIDE SEQUENCE [LARGE SCALE GENOMIC DNA]</scope>
    <source>
        <strain evidence="6 7">IMCC25680</strain>
    </source>
</reference>
<dbReference type="InterPro" id="IPR050109">
    <property type="entry name" value="HTH-type_TetR-like_transc_reg"/>
</dbReference>
<evidence type="ECO:0000313" key="7">
    <source>
        <dbReference type="Proteomes" id="UP000587991"/>
    </source>
</evidence>
<evidence type="ECO:0000256" key="2">
    <source>
        <dbReference type="ARBA" id="ARBA00023125"/>
    </source>
</evidence>
<keyword evidence="2 4" id="KW-0238">DNA-binding</keyword>
<dbReference type="EMBL" id="JABAIM010000002">
    <property type="protein sequence ID" value="NLR75994.1"/>
    <property type="molecule type" value="Genomic_DNA"/>
</dbReference>
<dbReference type="PANTHER" id="PTHR30055:SF234">
    <property type="entry name" value="HTH-TYPE TRANSCRIPTIONAL REGULATOR BETI"/>
    <property type="match status" value="1"/>
</dbReference>
<dbReference type="Proteomes" id="UP000587991">
    <property type="component" value="Unassembled WGS sequence"/>
</dbReference>
<name>A0A847S7S0_9NEIS</name>
<protein>
    <submittedName>
        <fullName evidence="6">TetR/AcrR family transcriptional regulator</fullName>
    </submittedName>
</protein>
<evidence type="ECO:0000256" key="3">
    <source>
        <dbReference type="ARBA" id="ARBA00023163"/>
    </source>
</evidence>
<gene>
    <name evidence="6" type="ORF">HF682_12570</name>
</gene>
<dbReference type="SUPFAM" id="SSF46689">
    <property type="entry name" value="Homeodomain-like"/>
    <property type="match status" value="1"/>
</dbReference>
<organism evidence="6 7">
    <name type="scientific">Leeia aquatica</name>
    <dbReference type="NCBI Taxonomy" id="2725557"/>
    <lineage>
        <taxon>Bacteria</taxon>
        <taxon>Pseudomonadati</taxon>
        <taxon>Pseudomonadota</taxon>
        <taxon>Betaproteobacteria</taxon>
        <taxon>Neisseriales</taxon>
        <taxon>Leeiaceae</taxon>
        <taxon>Leeia</taxon>
    </lineage>
</organism>
<dbReference type="PROSITE" id="PS50977">
    <property type="entry name" value="HTH_TETR_2"/>
    <property type="match status" value="1"/>
</dbReference>